<gene>
    <name evidence="1" type="ORF">FHR82_005943</name>
</gene>
<dbReference type="NCBIfam" id="TIGR02913">
    <property type="entry name" value="HAF_rpt"/>
    <property type="match status" value="1"/>
</dbReference>
<sequence length="319" mass="32554">MASLVVVAGASVPAVVTPAAAVEPARSACDWVPDVLPLPEYAFHGRVTAGAGEWLAGVAGIDGSNEAVRWRAGEVEPLGPAFGLDTAVTAVNEDGVVVGTATDQEGAQHAFRHQDGHYERLPESGGSSTALDINARGDVVGHDGGRLVVWPATGPPRFLDTPPGEAPYGRAAIDDDGTVAARTGHVAAGALRWRAYAWTPAGERVSLPPADVQDLRHGRIVGVTGDPAVVTAAASWGTDRDLRAYLGGAAAVALNDDGVVVGEGRNGEPLAWTGVLPTPLPTPAGHTPGSVTAVNSTEAAGFAYPEDGDGAAPVRWRCR</sequence>
<organism evidence="1 2">
    <name type="scientific">Actinophytocola algeriensis</name>
    <dbReference type="NCBI Taxonomy" id="1768010"/>
    <lineage>
        <taxon>Bacteria</taxon>
        <taxon>Bacillati</taxon>
        <taxon>Actinomycetota</taxon>
        <taxon>Actinomycetes</taxon>
        <taxon>Pseudonocardiales</taxon>
        <taxon>Pseudonocardiaceae</taxon>
    </lineage>
</organism>
<evidence type="ECO:0000313" key="2">
    <source>
        <dbReference type="Proteomes" id="UP000520767"/>
    </source>
</evidence>
<dbReference type="Proteomes" id="UP000520767">
    <property type="component" value="Unassembled WGS sequence"/>
</dbReference>
<dbReference type="RefSeq" id="WP_184813755.1">
    <property type="nucleotide sequence ID" value="NZ_JACHJQ010000006.1"/>
</dbReference>
<evidence type="ECO:0000313" key="1">
    <source>
        <dbReference type="EMBL" id="MBB4909685.1"/>
    </source>
</evidence>
<reference evidence="1 2" key="1">
    <citation type="submission" date="2020-08" db="EMBL/GenBank/DDBJ databases">
        <title>Genomic Encyclopedia of Type Strains, Phase III (KMG-III): the genomes of soil and plant-associated and newly described type strains.</title>
        <authorList>
            <person name="Whitman W."/>
        </authorList>
    </citation>
    <scope>NUCLEOTIDE SEQUENCE [LARGE SCALE GENOMIC DNA]</scope>
    <source>
        <strain evidence="1 2">CECT 8960</strain>
    </source>
</reference>
<proteinExistence type="predicted"/>
<dbReference type="InterPro" id="IPR014262">
    <property type="entry name" value="HAF_rpt"/>
</dbReference>
<keyword evidence="2" id="KW-1185">Reference proteome</keyword>
<accession>A0A7W7Q9V1</accession>
<protein>
    <submittedName>
        <fullName evidence="1">Putative HAF family extracellular repeat protein</fullName>
    </submittedName>
</protein>
<comment type="caution">
    <text evidence="1">The sequence shown here is derived from an EMBL/GenBank/DDBJ whole genome shotgun (WGS) entry which is preliminary data.</text>
</comment>
<dbReference type="AlphaFoldDB" id="A0A7W7Q9V1"/>
<name>A0A7W7Q9V1_9PSEU</name>
<dbReference type="EMBL" id="JACHJQ010000006">
    <property type="protein sequence ID" value="MBB4909685.1"/>
    <property type="molecule type" value="Genomic_DNA"/>
</dbReference>